<proteinExistence type="predicted"/>
<name>A0A7G5MNW5_9FIRM</name>
<evidence type="ECO:0008006" key="4">
    <source>
        <dbReference type="Google" id="ProtNLM"/>
    </source>
</evidence>
<reference evidence="2 3" key="1">
    <citation type="submission" date="2019-04" db="EMBL/GenBank/DDBJ databases">
        <authorList>
            <person name="Schori C."/>
            <person name="Ahrens C."/>
        </authorList>
    </citation>
    <scope>NUCLEOTIDE SEQUENCE [LARGE SCALE GENOMIC DNA]</scope>
    <source>
        <strain evidence="2 3">DSM 2950</strain>
    </source>
</reference>
<keyword evidence="1" id="KW-1133">Transmembrane helix</keyword>
<feature type="transmembrane region" description="Helical" evidence="1">
    <location>
        <begin position="132"/>
        <end position="154"/>
    </location>
</feature>
<evidence type="ECO:0000256" key="1">
    <source>
        <dbReference type="SAM" id="Phobius"/>
    </source>
</evidence>
<keyword evidence="1" id="KW-0472">Membrane</keyword>
<dbReference type="RefSeq" id="WP_018595413.1">
    <property type="nucleotide sequence ID" value="NZ_AP031416.1"/>
</dbReference>
<gene>
    <name evidence="2" type="ORF">E5259_01135</name>
</gene>
<feature type="transmembrane region" description="Helical" evidence="1">
    <location>
        <begin position="99"/>
        <end position="126"/>
    </location>
</feature>
<dbReference type="AlphaFoldDB" id="A0A7G5MNW5"/>
<sequence>MKTRSLVIMAMLTAILFLGQVCMAFLPNIEVVTLLVILYTQVYRKKVFFIIYAFALLEGVFYGFGLWWFNYLYVWSILALIVLLVRSESPLVWSMISGAYGLAFGFLCALPYFVSGGVGGGLAYWISGLHFDVLHCVGNVVVCLVLYKPLYYILKKLENSRQVSVHSSPQIH</sequence>
<accession>A0A7G5MNW5</accession>
<evidence type="ECO:0000313" key="3">
    <source>
        <dbReference type="Proteomes" id="UP000515789"/>
    </source>
</evidence>
<feature type="transmembrane region" description="Helical" evidence="1">
    <location>
        <begin position="71"/>
        <end position="87"/>
    </location>
</feature>
<dbReference type="GeneID" id="75053032"/>
<dbReference type="Proteomes" id="UP000515789">
    <property type="component" value="Chromosome"/>
</dbReference>
<protein>
    <recommendedName>
        <fullName evidence="4">ECF transporter S component</fullName>
    </recommendedName>
</protein>
<evidence type="ECO:0000313" key="2">
    <source>
        <dbReference type="EMBL" id="QMW76308.1"/>
    </source>
</evidence>
<dbReference type="EMBL" id="CP039126">
    <property type="protein sequence ID" value="QMW76308.1"/>
    <property type="molecule type" value="Genomic_DNA"/>
</dbReference>
<organism evidence="2 3">
    <name type="scientific">Blautia producta</name>
    <dbReference type="NCBI Taxonomy" id="33035"/>
    <lineage>
        <taxon>Bacteria</taxon>
        <taxon>Bacillati</taxon>
        <taxon>Bacillota</taxon>
        <taxon>Clostridia</taxon>
        <taxon>Lachnospirales</taxon>
        <taxon>Lachnospiraceae</taxon>
        <taxon>Blautia</taxon>
    </lineage>
</organism>
<keyword evidence="1" id="KW-0812">Transmembrane</keyword>